<comment type="caution">
    <text evidence="1">The sequence shown here is derived from an EMBL/GenBank/DDBJ whole genome shotgun (WGS) entry which is preliminary data.</text>
</comment>
<reference evidence="1 2" key="1">
    <citation type="submission" date="2018-12" db="EMBL/GenBank/DDBJ databases">
        <title>Mangrovimonas spongiae sp. nov., a novel member of the genus Mangrovimonas isolated from marine sponge.</title>
        <authorList>
            <person name="Zhuang L."/>
            <person name="Luo L."/>
        </authorList>
    </citation>
    <scope>NUCLEOTIDE SEQUENCE [LARGE SCALE GENOMIC DNA]</scope>
    <source>
        <strain evidence="1 2">HN-E26</strain>
    </source>
</reference>
<gene>
    <name evidence="1" type="ORF">EJA19_06365</name>
</gene>
<organism evidence="1 2">
    <name type="scientific">Mangrovimonas spongiae</name>
    <dbReference type="NCBI Taxonomy" id="2494697"/>
    <lineage>
        <taxon>Bacteria</taxon>
        <taxon>Pseudomonadati</taxon>
        <taxon>Bacteroidota</taxon>
        <taxon>Flavobacteriia</taxon>
        <taxon>Flavobacteriales</taxon>
        <taxon>Flavobacteriaceae</taxon>
        <taxon>Mangrovimonas</taxon>
    </lineage>
</organism>
<dbReference type="NCBIfam" id="TIGR04131">
    <property type="entry name" value="Bac_Flav_CTERM"/>
    <property type="match status" value="1"/>
</dbReference>
<name>A0A3R9MTU0_9FLAO</name>
<dbReference type="InterPro" id="IPR026341">
    <property type="entry name" value="T9SS_type_B"/>
</dbReference>
<evidence type="ECO:0000313" key="2">
    <source>
        <dbReference type="Proteomes" id="UP000270620"/>
    </source>
</evidence>
<dbReference type="Pfam" id="PF13585">
    <property type="entry name" value="CHU_C"/>
    <property type="match status" value="1"/>
</dbReference>
<evidence type="ECO:0008006" key="3">
    <source>
        <dbReference type="Google" id="ProtNLM"/>
    </source>
</evidence>
<sequence>MGELLHSVNNLMLIMKKIIALFILLFSVLSYGQGPGCPNVQAGGVSTGGDVVLDCGDSCVDLSATFLETGETTSYEVSSIPYNPPTAYQGLSNPIFVGSDDIWSDVVDLPFEFCFFGDVYDQLVLGANGLISFDTSLAGGFNAWAFDDQLPSNTDDPLSNGNIFGACHDIYPPVSPPEAEIAWEVRGTYPCRTFVISFYHQAQFSCTDLLTTQMMVLYEGTNAIEVYIENKPICDGWNDGNAVIGIQNNAGTVAYVPPGRNTGAWQPPELIPGTGIRVEGWRFTPNGTPNYQLTWYDEGGTPLGNDPTINVCPTTDTFYTAEVEYTNCNGDVFSDSDIVNVTFGGTPPTVTLTSNGSVCTGGDAVFTITGTPGDIVDYNINGGATQQITLDASGEGVVTISGITADQTINLLAVNNPGNGCSATLTDTNTVTITATPTVTLTSNNSTCSGGDAVFTITGTPGDIVDYSLNGGATQQVTLDASGEGIVTVTGVTTDQTINLLAVNNPTTTCSDTLSDTATVTITANPTVTLSTNTDICSGDDAIFTIVGSPGDVVDYNINGGATQQVTLDAAGQGNVTVTGATTDQTINLLEVNNPTSGCGDTLSNTETVVINREPAVTLSTNTDICSGDDAIFTITGTAGDIVDYNINGGTTQQITLDASGQGVVTVTGVTTDQIINLQLVTDPVTSCSVTLNDTETVTVIANPTVTLSTNTDICSGDDAIFTLVGSAGDIVDYSLNSGATQQVTLDASGQATVTTVGATVDQNIELQAINNPGTGCSSVLTDTAVILVNPNPSVTLTSNGSTCSGSDAVFTITGNSGDIVDYTINGGATQQITLDASGQGIVLISGVTVDQVIVLELVTTPSTSCNTVLTDTETVVIESTPSVGLTTNSDICSGEDAIFTITGSPGDIVDYNLNGGTTQQITLDASGQGVITVPAATSDETINLELVNNPSTGCNGTLTDTETVIVNPNPTVTLSSNGSICPNDDAEFTITGSPGDIVDYNLNGGATQQVTIDASGQGIVTVAGATTDQTITLELVANPTTTCSTTLANTETVTILTPPTITSLSTNSDICSGDDAIFTITGTPGDIVDYNVNGGATEQVTLDATTGEGLVTIVGATTDQTITLELVTNPTTTCSTVLTNTDIVTVIENPTATVTSNGDICFNEDASFTITGDPDNVVDYNVNGGATQQVTLDAAGEALITLPGATVDQVLTLEQVVNPTTTCSTVLTEEATVVVNPLPTVVDPTALIVCDDNISDGMTEMDLTVKDNEITAGNSSYNVTYYNSLAEAQAGTPEVAPSSMAYIGSDGEVVHVRVEDATTGCVNFTTLTLNVVSAPAANTPSDLHYCDPDNDGLGVFDLSAVAAEVTTDPALEVTFHLTEQNAIDDVLPQGNVLSNVMGQIIYVRVDYAGTSTDCPTIVELNLIVDPTPEIEEDLDPIVMCDDDGTADGLTEFDLTIRNVDVLNGLSNTDYTVTYYEDPADADIGTTAATYIATPAAYTNTTPDMQTIGVRVENNTTGCYTATTLDLIVNPLPVPETTNEALFLTICDDTVDNDGYGIFDLTQQDDIITGGNTNWSVDYYETMADLQAGNTISDYTAYANTSINGLPHNPQTLFVLVTIGATGCSATSTLTIEVLDVPTPTPSANITPLEACDEDNDGYAEFDLQSATIEIDNGEGNDITYHGTYENAEDGVNELPDLYTNNDAGTDIVYVRATDPVTLCYTVVELQLIALPTPEVLTDIAPYSECDDDYDGITSFDLTTMDATIYNGQNPADYTLTYHETLADAEAIPGVDPIVEPQLSNYMSSDATIYVRLEGANGCIATGQFDIIVNLPPTIALQDGLFEICDDSIDNDGYASFDLTTMNGEITGNDSTLVVDYYETMADVESGNSIPDYTDYTNISVGGLPHNPQTIFVTVTETSSGNNCYAVTTLTLVVNTLPTPNDNLPDLEACDDNNPGDLEEVFDLTENEPLMLNAFDETATYYTSLEDAEAGVNAIATPDAYQSAAQTIYVRVTNTGDPADPSDTGTGCYTIVTFNLIVNPLPETTAVEDIIACEVNTDGYYTFDLTIRTDDILNGQPQPDYEVHYYETLAAAESGTGWITNDTAYTNIEDPANAGTPLNPQEIYVSITNTITGCSVATVSFFIEVQEGAMANIVPTFEMCDDNMEFDGDPSNDTVAFDLTIQDATVLGTTQSPTDFTVTYYESEADALDMMNALSSPYTNISNPQTIWVRVDNDMTADNDCYDITSFELQVNPIPSFTLDNEYTLCVDANGTEVINTPILDTGLSDTLYTFEWTEAGDPSTVLGTGSSYEPVIGGVYTVYVEDIATQCTSTVTTTVIESGPPALTATVTTEAFADPHAVVATVTGEGEYEFSLDNGPWVSNGTNTYTFTDVAFGEYTVRARDINGCGISYDDVFVVDYPLYFTPNDDGFNDTWQIVGIQDQLDAKIYIFDRYGKLLKQLSPSGPGWDGTFNGEVLPSSDYWFTIEYREPGEVNGPAKEFRAHFSLKR</sequence>
<proteinExistence type="predicted"/>
<evidence type="ECO:0000313" key="1">
    <source>
        <dbReference type="EMBL" id="RSK40598.1"/>
    </source>
</evidence>
<accession>A0A3R9MTU0</accession>
<protein>
    <recommendedName>
        <fullName evidence="3">Gliding motility-associated C-terminal domain-containing protein</fullName>
    </recommendedName>
</protein>
<keyword evidence="2" id="KW-1185">Reference proteome</keyword>
<dbReference type="EMBL" id="RWBG01000002">
    <property type="protein sequence ID" value="RSK40598.1"/>
    <property type="molecule type" value="Genomic_DNA"/>
</dbReference>
<dbReference type="Proteomes" id="UP000270620">
    <property type="component" value="Unassembled WGS sequence"/>
</dbReference>